<evidence type="ECO:0000313" key="2">
    <source>
        <dbReference type="Proteomes" id="UP001145021"/>
    </source>
</evidence>
<sequence length="1643" mass="180672">MYTAQCQCLSVPASTRATRANSRLRRNPKIPATASAITATSADTPALALPTASLPAPTAPTASTAEPLSGTYRTADIPSGKLVLLPPELLAVILRLVSGIAEIEALHRLTHSRYHAAPLQRMKALIKARSIVPTHVCRLWRQLLLAHTHRYAVFDCDADNRAMDPDCAAENLVAMPEHTMHIRHIVAEIHDESHVFRCLVRSLFFLPHSIRDNIRWIGIHMGANAAMSQSEFGAISDAFPNIQSVFFSSARLNTKMTDILTAVVSLDQRPLVPVSMLTLSCIEFADSRVPLLLIHRAADTLEYLDLGTASLSFLSRLLWPSSTQIAFRKLRQMHFHLCRVLSPLVFRGPAGNAFLFPLLERLCYTVPVIKTQLATDETSVFYSNMHAFLGRLVCHPLLRLRSLTASGISDIGVLGAGSPLPMLASLSLTGSTAISQTIVENNSKLSETINTMVSTIPHLKHLCCLPLAQSLPSHTPLTLDFDNCSALRILNLKPWAISMLDLNNLIDKFPCLTDLSATLTKPDIYVCRENHSINLSIRNLWLDSINGADSVWNKQTLDSLLYMILDMPLPEIAHDILVDIRKVRHLLYTRGAEVMQEISSWAIGVLSVFVSVADMKGNCKLADLISLPGTKAAFQLLLLAVESDFPRIGIEGAEMRLIHTVVSTTKDPRAVGWVLNQYGSFHRASFAKCLHLYCISQIPRISTANHTGSGNVAAAAEAPVLTQAISDLSSMFADENAQALIDVLDMYRQVVSTYKTDPRPVNDITRDDPRRFVLSYLIQLPLGRKLLLLDGSEDSVNAPAAKDTNSGWLADAIKFEMQMEFSSFLVPSEDSAESLQPLKRSIEVLFNDTAKTKKISDQSLDIQRSLGVFFLANSVVRGGNSLSKAKEDEEEEKAVAVDFDEDVEMQSISAGTMDDQDWCRMFIDGCRDTLQRLVSREQELVILSQLPKMVKNMPQPIPNGLQETVQRGGRIYNNGSIAMPTVNQGDGELMCKTLFRLIASAGEAAQADDDKDAADVPASRLFRVICEMAPLLVEILAMRIDSPAMVKLLFRELLEGWPIRIGSGYNTAIDESSVCALYRTLASVGEVVHAGAISRQLQQICEALVNDTGDKRLAAVRLQHLVGLMAMAVGHHQMARKSMELMQSLSCVRDIVDGLCETLRVVWRPLWKQVFATRIDVDDGWAMQLMLVDALKSDIYLSKPVVPMCDRLAMAESALRELTIIQNVLLSAENIAERAGHYEDGYIDSLLLLARELVALVLALAKTPGIEQTVIERLVRVLLLPESATTDPAELELLFSVGKDEGSVSALYASCLDNQSQPAESGSGAGARIGTGAGAGIGNRSATDGQAELSMLLEGKLVSAFSNGSSGRNGIRKIDDSERLAHMTEQMLWQNAVRPLPKYPRSGMHRHSRADDAWTFARTKSSKPNVQTVSAKSSASSRRKRLRRPLLVYALLAVARQTASSMSVLGTILEEYYAESLPSLPPAMLDQRLGYGRQQMRSAEMELMQDMRKNPDLEHIVFQMMQSPNGRESSKRLVSALLAALIVLWSGALSEASRKRPDDLEFTVRLVDGVVAMAEDAGMDALSSVFPLVGGSDVARLLHVCVWRRIVHCMPGAEDESRRLLGHVLRRHLVDCAPLFKLFSLQS</sequence>
<protein>
    <submittedName>
        <fullName evidence="1">Uncharacterized protein</fullName>
    </submittedName>
</protein>
<proteinExistence type="predicted"/>
<dbReference type="EMBL" id="JANBOH010000107">
    <property type="protein sequence ID" value="KAJ1645416.1"/>
    <property type="molecule type" value="Genomic_DNA"/>
</dbReference>
<organism evidence="1 2">
    <name type="scientific">Coemansia asiatica</name>
    <dbReference type="NCBI Taxonomy" id="1052880"/>
    <lineage>
        <taxon>Eukaryota</taxon>
        <taxon>Fungi</taxon>
        <taxon>Fungi incertae sedis</taxon>
        <taxon>Zoopagomycota</taxon>
        <taxon>Kickxellomycotina</taxon>
        <taxon>Kickxellomycetes</taxon>
        <taxon>Kickxellales</taxon>
        <taxon>Kickxellaceae</taxon>
        <taxon>Coemansia</taxon>
    </lineage>
</organism>
<name>A0A9W7XLN8_9FUNG</name>
<reference evidence="1" key="1">
    <citation type="submission" date="2022-07" db="EMBL/GenBank/DDBJ databases">
        <title>Phylogenomic reconstructions and comparative analyses of Kickxellomycotina fungi.</title>
        <authorList>
            <person name="Reynolds N.K."/>
            <person name="Stajich J.E."/>
            <person name="Barry K."/>
            <person name="Grigoriev I.V."/>
            <person name="Crous P."/>
            <person name="Smith M.E."/>
        </authorList>
    </citation>
    <scope>NUCLEOTIDE SEQUENCE</scope>
    <source>
        <strain evidence="1">NBRC 105413</strain>
    </source>
</reference>
<dbReference type="Proteomes" id="UP001145021">
    <property type="component" value="Unassembled WGS sequence"/>
</dbReference>
<evidence type="ECO:0000313" key="1">
    <source>
        <dbReference type="EMBL" id="KAJ1645416.1"/>
    </source>
</evidence>
<comment type="caution">
    <text evidence="1">The sequence shown here is derived from an EMBL/GenBank/DDBJ whole genome shotgun (WGS) entry which is preliminary data.</text>
</comment>
<keyword evidence="2" id="KW-1185">Reference proteome</keyword>
<accession>A0A9W7XLN8</accession>
<gene>
    <name evidence="1" type="ORF">LPJ64_002999</name>
</gene>